<dbReference type="CDD" id="cd06257">
    <property type="entry name" value="DnaJ"/>
    <property type="match status" value="1"/>
</dbReference>
<feature type="domain" description="J" evidence="8">
    <location>
        <begin position="51"/>
        <end position="115"/>
    </location>
</feature>
<comment type="subcellular location">
    <subcellularLocation>
        <location evidence="5">Endomembrane system</location>
        <topology evidence="5">Single-pass membrane protein</topology>
    </subcellularLocation>
</comment>
<dbReference type="InterPro" id="IPR001623">
    <property type="entry name" value="DnaJ_domain"/>
</dbReference>
<feature type="chain" id="PRO_5002228242" description="J domain-containing protein" evidence="7">
    <location>
        <begin position="24"/>
        <end position="351"/>
    </location>
</feature>
<feature type="region of interest" description="Disordered" evidence="6">
    <location>
        <begin position="316"/>
        <end position="351"/>
    </location>
</feature>
<keyword evidence="3" id="KW-1133">Transmembrane helix</keyword>
<evidence type="ECO:0000256" key="4">
    <source>
        <dbReference type="ARBA" id="ARBA00023136"/>
    </source>
</evidence>
<evidence type="ECO:0000256" key="7">
    <source>
        <dbReference type="SAM" id="SignalP"/>
    </source>
</evidence>
<dbReference type="KEGG" id="uma:UMAG_10099"/>
<feature type="compositionally biased region" description="Basic residues" evidence="6">
    <location>
        <begin position="340"/>
        <end position="351"/>
    </location>
</feature>
<dbReference type="InterPro" id="IPR036869">
    <property type="entry name" value="J_dom_sf"/>
</dbReference>
<evidence type="ECO:0000259" key="8">
    <source>
        <dbReference type="PROSITE" id="PS50076"/>
    </source>
</evidence>
<dbReference type="EMBL" id="CM003140">
    <property type="protein sequence ID" value="KIS71897.1"/>
    <property type="molecule type" value="Genomic_DNA"/>
</dbReference>
<dbReference type="AlphaFoldDB" id="A0A0D1CFW5"/>
<evidence type="ECO:0000256" key="6">
    <source>
        <dbReference type="SAM" id="MobiDB-lite"/>
    </source>
</evidence>
<dbReference type="Gene3D" id="1.10.287.110">
    <property type="entry name" value="DnaJ domain"/>
    <property type="match status" value="1"/>
</dbReference>
<dbReference type="Proteomes" id="UP000000561">
    <property type="component" value="Chromosome 1"/>
</dbReference>
<evidence type="ECO:0000313" key="9">
    <source>
        <dbReference type="EMBL" id="KIS71897.1"/>
    </source>
</evidence>
<reference evidence="9 10" key="1">
    <citation type="journal article" date="2006" name="Nature">
        <title>Insights from the genome of the biotrophic fungal plant pathogen Ustilago maydis.</title>
        <authorList>
            <person name="Kamper J."/>
            <person name="Kahmann R."/>
            <person name="Bolker M."/>
            <person name="Ma L.J."/>
            <person name="Brefort T."/>
            <person name="Saville B.J."/>
            <person name="Banuett F."/>
            <person name="Kronstad J.W."/>
            <person name="Gold S.E."/>
            <person name="Muller O."/>
            <person name="Perlin M.H."/>
            <person name="Wosten H.A."/>
            <person name="de Vries R."/>
            <person name="Ruiz-Herrera J."/>
            <person name="Reynaga-Pena C.G."/>
            <person name="Snetselaar K."/>
            <person name="McCann M."/>
            <person name="Perez-Martin J."/>
            <person name="Feldbrugge M."/>
            <person name="Basse C.W."/>
            <person name="Steinberg G."/>
            <person name="Ibeas J.I."/>
            <person name="Holloman W."/>
            <person name="Guzman P."/>
            <person name="Farman M."/>
            <person name="Stajich J.E."/>
            <person name="Sentandreu R."/>
            <person name="Gonzalez-Prieto J.M."/>
            <person name="Kennell J.C."/>
            <person name="Molina L."/>
            <person name="Schirawski J."/>
            <person name="Mendoza-Mendoza A."/>
            <person name="Greilinger D."/>
            <person name="Munch K."/>
            <person name="Rossel N."/>
            <person name="Scherer M."/>
            <person name="Vranes M."/>
            <person name="Ladendorf O."/>
            <person name="Vincon V."/>
            <person name="Fuchs U."/>
            <person name="Sandrock B."/>
            <person name="Meng S."/>
            <person name="Ho E.C."/>
            <person name="Cahill M.J."/>
            <person name="Boyce K.J."/>
            <person name="Klose J."/>
            <person name="Klosterman S.J."/>
            <person name="Deelstra H.J."/>
            <person name="Ortiz-Castellanos L."/>
            <person name="Li W."/>
            <person name="Sanchez-Alonso P."/>
            <person name="Schreier P.H."/>
            <person name="Hauser-Hahn I."/>
            <person name="Vaupel M."/>
            <person name="Koopmann E."/>
            <person name="Friedrich G."/>
            <person name="Voss H."/>
            <person name="Schluter T."/>
            <person name="Margolis J."/>
            <person name="Platt D."/>
            <person name="Swimmer C."/>
            <person name="Gnirke A."/>
            <person name="Chen F."/>
            <person name="Vysotskaia V."/>
            <person name="Mannhaupt G."/>
            <person name="Guldener U."/>
            <person name="Munsterkotter M."/>
            <person name="Haase D."/>
            <person name="Oesterheld M."/>
            <person name="Mewes H.W."/>
            <person name="Mauceli E.W."/>
            <person name="DeCaprio D."/>
            <person name="Wade C.M."/>
            <person name="Butler J."/>
            <person name="Young S."/>
            <person name="Jaffe D.B."/>
            <person name="Calvo S."/>
            <person name="Nusbaum C."/>
            <person name="Galagan J."/>
            <person name="Birren B.W."/>
        </authorList>
    </citation>
    <scope>NUCLEOTIDE SEQUENCE [LARGE SCALE GENOMIC DNA]</scope>
    <source>
        <strain evidence="10">DSM 14603 / FGSC 9021 / UM521</strain>
    </source>
</reference>
<keyword evidence="1" id="KW-0812">Transmembrane</keyword>
<dbReference type="GeneID" id="23566169"/>
<feature type="signal peptide" evidence="7">
    <location>
        <begin position="1"/>
        <end position="23"/>
    </location>
</feature>
<dbReference type="GO" id="GO:0012505">
    <property type="term" value="C:endomembrane system"/>
    <property type="evidence" value="ECO:0000318"/>
    <property type="project" value="GO_Central"/>
</dbReference>
<accession>A0A0D1CFW5</accession>
<dbReference type="OrthoDB" id="413400at2759"/>
<evidence type="ECO:0000313" key="10">
    <source>
        <dbReference type="Proteomes" id="UP000000561"/>
    </source>
</evidence>
<evidence type="ECO:0000256" key="3">
    <source>
        <dbReference type="ARBA" id="ARBA00022989"/>
    </source>
</evidence>
<dbReference type="VEuPathDB" id="FungiDB:UMAG_10099"/>
<name>A0A0D1CFW5_MYCMD</name>
<dbReference type="STRING" id="237631.A0A0D1CFW5"/>
<dbReference type="InterPro" id="IPR052606">
    <property type="entry name" value="DnaJ_domain_protein"/>
</dbReference>
<dbReference type="PRINTS" id="PR00625">
    <property type="entry name" value="JDOMAIN"/>
</dbReference>
<proteinExistence type="predicted"/>
<keyword evidence="4" id="KW-0472">Membrane</keyword>
<dbReference type="PROSITE" id="PS50076">
    <property type="entry name" value="DNAJ_2"/>
    <property type="match status" value="1"/>
</dbReference>
<dbReference type="RefSeq" id="XP_011386656.1">
    <property type="nucleotide sequence ID" value="XM_011388354.1"/>
</dbReference>
<dbReference type="Pfam" id="PF00226">
    <property type="entry name" value="DnaJ"/>
    <property type="match status" value="1"/>
</dbReference>
<dbReference type="InParanoid" id="A0A0D1CFW5"/>
<gene>
    <name evidence="9" type="ORF">UMAG_10099</name>
</gene>
<dbReference type="PANTHER" id="PTHR44653">
    <property type="entry name" value="DNAJ HOMOLOG SUBFAMILY C MEMBER 1"/>
    <property type="match status" value="1"/>
</dbReference>
<dbReference type="SUPFAM" id="SSF46565">
    <property type="entry name" value="Chaperone J-domain"/>
    <property type="match status" value="1"/>
</dbReference>
<keyword evidence="10" id="KW-1185">Reference proteome</keyword>
<organism evidence="9 10">
    <name type="scientific">Mycosarcoma maydis</name>
    <name type="common">Corn smut fungus</name>
    <name type="synonym">Ustilago maydis</name>
    <dbReference type="NCBI Taxonomy" id="5270"/>
    <lineage>
        <taxon>Eukaryota</taxon>
        <taxon>Fungi</taxon>
        <taxon>Dikarya</taxon>
        <taxon>Basidiomycota</taxon>
        <taxon>Ustilaginomycotina</taxon>
        <taxon>Ustilaginomycetes</taxon>
        <taxon>Ustilaginales</taxon>
        <taxon>Ustilaginaceae</taxon>
        <taxon>Mycosarcoma</taxon>
    </lineage>
</organism>
<protein>
    <recommendedName>
        <fullName evidence="8">J domain-containing protein</fullName>
    </recommendedName>
</protein>
<evidence type="ECO:0000256" key="2">
    <source>
        <dbReference type="ARBA" id="ARBA00022729"/>
    </source>
</evidence>
<feature type="compositionally biased region" description="Acidic residues" evidence="6">
    <location>
        <begin position="318"/>
        <end position="327"/>
    </location>
</feature>
<dbReference type="SMART" id="SM00271">
    <property type="entry name" value="DnaJ"/>
    <property type="match status" value="1"/>
</dbReference>
<evidence type="ECO:0000256" key="5">
    <source>
        <dbReference type="ARBA" id="ARBA00037847"/>
    </source>
</evidence>
<evidence type="ECO:0000256" key="1">
    <source>
        <dbReference type="ARBA" id="ARBA00022692"/>
    </source>
</evidence>
<sequence length="351" mass="39195">MRPLRIILLAAVLLVSLLSLTASASTSWDKDDHEIFELQSALEATYGKSTNFYSLLDIPRSASSLEIKRAYRKRSLELHPDKNPNVADAQQRFERLGLVYKILRDGRKDRYDHFLKSGFPKWRRNGYFYERYRPGLASVLVGIVAVSVLVEMGISRLTSGQERSKIERLKMSARLVAWGPRYQAILASLLVDQSTPAGLMPSKVARVEKKVRVPITGFPSLPAFPTTAAITSGSVDWDTQESLTRTVLTNPSSAGDSGAPIVECLVHEQDVSLLDKYSNEWIKLDENDASPTKVTQTWPFRLVAAVVNRFTGQHEDVLGEVEDDPLEQEVPKPKSSGKNGKLRKGNKNKTQ</sequence>
<keyword evidence="2 7" id="KW-0732">Signal</keyword>
<dbReference type="PANTHER" id="PTHR44653:SF2">
    <property type="entry name" value="DNAJ HOMOLOG SUBFAMILY C MEMBER 1"/>
    <property type="match status" value="1"/>
</dbReference>